<dbReference type="NCBIfam" id="TIGR02591">
    <property type="entry name" value="cas_Csh1"/>
    <property type="match status" value="1"/>
</dbReference>
<dbReference type="InterPro" id="IPR013389">
    <property type="entry name" value="CRISPR-assoc_prot_Cas8b"/>
</dbReference>
<dbReference type="InterPro" id="IPR013420">
    <property type="entry name" value="CRISPR-assoc_prot_Cas8b/Csh1_C"/>
</dbReference>
<reference evidence="1 2" key="1">
    <citation type="journal article" date="2014" name="Genome Announc.">
        <title>Draft Genome Sequence of Geobacillus icigianus Strain G1w1T Isolated from Hot Springs in the Valley of Geysers, Kamchatka (Russian Federation).</title>
        <authorList>
            <person name="Bryanskaya A.V."/>
            <person name="Rozanov A.S."/>
            <person name="Logacheva M.D."/>
            <person name="Kotenko A.V."/>
            <person name="Peltek S.E."/>
        </authorList>
    </citation>
    <scope>NUCLEOTIDE SEQUENCE [LARGE SCALE GENOMIC DNA]</scope>
    <source>
        <strain evidence="1 2">G1w1</strain>
    </source>
</reference>
<sequence>MMQRGDRLIEAIAQIGKIVLEKQGEGSVVDQLVENPGYPACVLVAVRADEEGNVVWEGCEIEECGSDYKKYLFRSGSSRGTNYSPTAKITTIENTYEQKVIGWFRTVTRKMDHPVLRAIEQLLVQKKEAILQELREKLSLLTDRSLISLKMNGSYLYDCEPFRDAFLHLVHEKDMELSARDQVCAICGERKDTVIGKLSVFRFYTLDKPGFITGGFDEAKAWRNYPVCLSCKAHIEEGRKFVESHLHYRFYGFSYFVIPTLLIPAGKDVLDELLQYLTDGKKDIRVHQEQADSFMTTEEDLLGLMQDYDNSLSLQLLFLQKIQSAERILLLIEDVLPSRISELFQAKKATESLLYREGDHPFHFGFLRTFFRSGVYDKYFLQVVEYVFQKKPLSISFFAPFFMEQLRADFYDYEAGDWSFVNKTRQALAVVLFLEQAGVLVRKGEKAVQGKFAQLFDAYGGQLESPEKQAVFLLGALTQMLLDIQQQKRGSKPFVKQLMGLKMDEKAIKGLLPKVIGKLEEYESYYASHRQLAEEISHLFLSSSPSWKLSVDELNFYFACGMNLSWKVKEIVANKEEK</sequence>
<name>A0ABU6BIX4_9BACL</name>
<gene>
    <name evidence="1" type="ORF">EP10_002830</name>
</gene>
<evidence type="ECO:0000313" key="2">
    <source>
        <dbReference type="Proteomes" id="UP000029267"/>
    </source>
</evidence>
<organism evidence="1 2">
    <name type="scientific">Geobacillus icigianus</name>
    <dbReference type="NCBI Taxonomy" id="1430331"/>
    <lineage>
        <taxon>Bacteria</taxon>
        <taxon>Bacillati</taxon>
        <taxon>Bacillota</taxon>
        <taxon>Bacilli</taxon>
        <taxon>Bacillales</taxon>
        <taxon>Anoxybacillaceae</taxon>
        <taxon>Geobacillus</taxon>
    </lineage>
</organism>
<comment type="caution">
    <text evidence="1">The sequence shown here is derived from an EMBL/GenBank/DDBJ whole genome shotgun (WGS) entry which is preliminary data.</text>
</comment>
<dbReference type="Pfam" id="PF09484">
    <property type="entry name" value="Cas_TM1802"/>
    <property type="match status" value="1"/>
</dbReference>
<dbReference type="NCBIfam" id="TIGR02556">
    <property type="entry name" value="cas_TM1802"/>
    <property type="match status" value="1"/>
</dbReference>
<protein>
    <recommendedName>
        <fullName evidence="3">TIGR02556 family CRISPR-associated protein</fullName>
    </recommendedName>
</protein>
<dbReference type="EMBL" id="JPYA02000004">
    <property type="protein sequence ID" value="MEB3751958.1"/>
    <property type="molecule type" value="Genomic_DNA"/>
</dbReference>
<accession>A0ABU6BIX4</accession>
<keyword evidence="2" id="KW-1185">Reference proteome</keyword>
<evidence type="ECO:0008006" key="3">
    <source>
        <dbReference type="Google" id="ProtNLM"/>
    </source>
</evidence>
<evidence type="ECO:0000313" key="1">
    <source>
        <dbReference type="EMBL" id="MEB3751958.1"/>
    </source>
</evidence>
<dbReference type="Proteomes" id="UP000029267">
    <property type="component" value="Unassembled WGS sequence"/>
</dbReference>
<proteinExistence type="predicted"/>